<sequence length="1814" mass="181068">MPRHPQFKPRALVIALAAAFSQVQAVPTGGQVSSGSAIISQPAANLLQVNASSGKTVINWQQFSVANGEAVHMNLPSASSAILNRVTGGDPSQILGSLQSNGRVFLINPNGVVFGQGAQIDTAGFIASTLNISDADFLADRLRFVGNGGTIENNGHMVVKGDVALIASSLTNSGTIRQENGNLLLAAGQTVELVDLASPALRYQLSAPENSVLNLGTLDVVNGAAGIFAGTIRHSGHLQATRAELGDGGHIVLRADNITVDQGATLVADAQAQGDGGRIELVAAQTAAVHGSLSARGGSESGDGGFIETSGKQVQLAGINVDTRAANGKTGNWLIDPNDFVVAASGGDITGTALSGQLAQNNITLSSVAGGNAGNGDLLVNDSVAWSANTTLTLQAERNVAINQQVAASGNSAGVVITPGAGGQLLIGQDGKLDLTGSSASLSIAGNAYQLIRNQSELEGQLAASGGIAATGRYAIAADFSLDAVFGTRQGLASGAVLEGLGHTLSGQMVALLAESQGDIQNLSLDAVAIADLDANSLGALAHYAGTDSHIRNVAVSGSVMGLDSVGGLVGQNDGSITDSRVSGIVSGQDEVGGLVGHSAWWGIVSNSHSSVIVQGNNYVGGLVGVGGSISNSVASGEVTGQNYVGGVVGSGDIINDSQASVLVAGHRYVGGLSGDLAYNGSIGNSQASGDVTGYDYVGGLVGYQSNNISGSQASGAVTGHDYVGGLVGNQYNGSIIGGQASGNVVGNDYVGGLAGASALDIRQSQASGSVTGNNYVGGIAGRSDWEIRESVASGSVAGIDYVGGVAGKSFGDIRQSQASGSVTGHDYVGGVAGGSYWHITASKATGSVVGNDYVGGLAGESIANISQSQASNSVVGNNFVGGLAGRQLSRWDRIFSISTSVTNASVKGNENVGGLVGSLEGTETTLVSSYTQGMVIGNTTVGGAVGYSEGRVEQVYANAFVRGDSGVGGLIGSNVGTVNNAYWNTEASDLSISAGGSGLTTAQMKSAANFSGWDFSASGSWRVLEGSSMPYLAWQYVSAPVVLEGAISGASGQRVGFAVNGQDKGVAYSGANNHYYMLLPDSNGSVWMAYTDQAAAIYQNKADINFGQLDLAANQVTLYGTSFSNATLAQAVGQLAAPLTQQGSTLTLAEGSSLLQSGGEFQLTGDISGGAGQHWLGTVVVNGDASLSSQSGSVDFAGNVQVGAGSRLSLAAPGSGGNFTLAVGSQLQTTGDRSVGGVENRGQLIVASGELSLNGGGSQYGSFTTAGRLLFKSGSWSLQDGVQLSGSGSFASDVGASVAVGGSGSGVTLAAGSTLDLSTFRLGGTGKLVNQGVLTGTNQSADFSLDNQGTATLLGTQWRSTLSNSGSLTLSNAVINNLDNSGSLLVSASSRATNTRQQNGVLTIASGQSLTTDTGTFSWGGGKIVSGPGGLAFVNGGQFVFSGNGNRVVDGLNLAFDNLTLPDGSLTLKSGSLMLTGASSLRAGTSLALQGGQFINDSTLSVGGNFTLSGGSYEGAGALTMQAGGVLQRPVGSTVSWQNSGAMVNQGTLDIAGGTVTSALSNAGTMNIGSGTVFNQVFTNAGTLNLSGSTSFLGGLTQSGGVVQLGSSGNAASIGTSMLTLNGGVLRGSGTINGNVSSNGGTFAVGYSPGSLVINGNLTLNASSVLNMELGGVGAGAYDSIVVNGQANLAGTMNVVSWGGFTPSSAFNLPLIQYQSHSGNFSAINMPTSNYQSTLGGASLNVAWAAGVVSPPASPTLPAMPAAMETMQAQAEVLFDDYLPLVRVARRAQDWLLVGSVAEPELGEGRKELEICQ</sequence>
<dbReference type="RefSeq" id="WP_272771283.1">
    <property type="nucleotide sequence ID" value="NZ_JAQQLE010000003.1"/>
</dbReference>
<proteinExistence type="predicted"/>
<protein>
    <submittedName>
        <fullName evidence="3">Filamentous hemagglutinin N-terminal domain-containing protein</fullName>
    </submittedName>
</protein>
<dbReference type="SMART" id="SM00912">
    <property type="entry name" value="Haemagg_act"/>
    <property type="match status" value="1"/>
</dbReference>
<comment type="caution">
    <text evidence="3">The sequence shown here is derived from an EMBL/GenBank/DDBJ whole genome shotgun (WGS) entry which is preliminary data.</text>
</comment>
<organism evidence="3 4">
    <name type="scientific">Vogesella margarita</name>
    <dbReference type="NCBI Taxonomy" id="2984199"/>
    <lineage>
        <taxon>Bacteria</taxon>
        <taxon>Pseudomonadati</taxon>
        <taxon>Pseudomonadota</taxon>
        <taxon>Betaproteobacteria</taxon>
        <taxon>Neisseriales</taxon>
        <taxon>Chromobacteriaceae</taxon>
        <taxon>Vogesella</taxon>
    </lineage>
</organism>
<dbReference type="InterPro" id="IPR012334">
    <property type="entry name" value="Pectin_lyas_fold"/>
</dbReference>
<feature type="chain" id="PRO_5045917866" evidence="1">
    <location>
        <begin position="26"/>
        <end position="1814"/>
    </location>
</feature>
<dbReference type="InterPro" id="IPR008638">
    <property type="entry name" value="FhaB/CdiA-like_TPS"/>
</dbReference>
<feature type="domain" description="Filamentous haemagglutinin FhaB/tRNA nuclease CdiA-like TPS" evidence="2">
    <location>
        <begin position="23"/>
        <end position="136"/>
    </location>
</feature>
<dbReference type="EMBL" id="JAQQLE010000003">
    <property type="protein sequence ID" value="MDC7713639.1"/>
    <property type="molecule type" value="Genomic_DNA"/>
</dbReference>
<gene>
    <name evidence="3" type="ORF">PQU96_05725</name>
</gene>
<keyword evidence="4" id="KW-1185">Reference proteome</keyword>
<dbReference type="InterPro" id="IPR011050">
    <property type="entry name" value="Pectin_lyase_fold/virulence"/>
</dbReference>
<keyword evidence="1" id="KW-0732">Signal</keyword>
<feature type="signal peptide" evidence="1">
    <location>
        <begin position="1"/>
        <end position="25"/>
    </location>
</feature>
<evidence type="ECO:0000259" key="2">
    <source>
        <dbReference type="SMART" id="SM00912"/>
    </source>
</evidence>
<dbReference type="SUPFAM" id="SSF51126">
    <property type="entry name" value="Pectin lyase-like"/>
    <property type="match status" value="2"/>
</dbReference>
<dbReference type="Proteomes" id="UP001222030">
    <property type="component" value="Unassembled WGS sequence"/>
</dbReference>
<reference evidence="3 4" key="1">
    <citation type="submission" date="2023-01" db="EMBL/GenBank/DDBJ databases">
        <title>Novel species of the genus Vogesella isolated from rivers.</title>
        <authorList>
            <person name="Lu H."/>
        </authorList>
    </citation>
    <scope>NUCLEOTIDE SEQUENCE [LARGE SCALE GENOMIC DNA]</scope>
    <source>
        <strain evidence="3 4">LYT5W</strain>
    </source>
</reference>
<dbReference type="Gene3D" id="2.160.20.110">
    <property type="match status" value="4"/>
</dbReference>
<dbReference type="NCBIfam" id="TIGR01901">
    <property type="entry name" value="adhes_NPXG"/>
    <property type="match status" value="1"/>
</dbReference>
<evidence type="ECO:0000256" key="1">
    <source>
        <dbReference type="SAM" id="SignalP"/>
    </source>
</evidence>
<dbReference type="Pfam" id="PF05860">
    <property type="entry name" value="TPS"/>
    <property type="match status" value="1"/>
</dbReference>
<dbReference type="Gene3D" id="2.160.20.10">
    <property type="entry name" value="Single-stranded right-handed beta-helix, Pectin lyase-like"/>
    <property type="match status" value="1"/>
</dbReference>
<evidence type="ECO:0000313" key="3">
    <source>
        <dbReference type="EMBL" id="MDC7713639.1"/>
    </source>
</evidence>
<accession>A0ABT5IM43</accession>
<evidence type="ECO:0000313" key="4">
    <source>
        <dbReference type="Proteomes" id="UP001222030"/>
    </source>
</evidence>
<name>A0ABT5IM43_9NEIS</name>